<dbReference type="Gene3D" id="3.90.550.10">
    <property type="entry name" value="Spore Coat Polysaccharide Biosynthesis Protein SpsA, Chain A"/>
    <property type="match status" value="1"/>
</dbReference>
<accession>A0A837IIF2</accession>
<dbReference type="CDD" id="cd02511">
    <property type="entry name" value="Beta4Glucosyltransferase"/>
    <property type="match status" value="1"/>
</dbReference>
<dbReference type="InterPro" id="IPR001173">
    <property type="entry name" value="Glyco_trans_2-like"/>
</dbReference>
<proteinExistence type="predicted"/>
<reference evidence="2 3" key="1">
    <citation type="journal article" date="2015" name="Nature">
        <title>rRNA introns, odd ribosomes, and small enigmatic genomes across a large radiation of phyla.</title>
        <authorList>
            <person name="Brown C.T."/>
            <person name="Hug L.A."/>
            <person name="Thomas B.C."/>
            <person name="Sharon I."/>
            <person name="Castelle C.J."/>
            <person name="Singh A."/>
            <person name="Wilkins M.J."/>
            <person name="Williams K.H."/>
            <person name="Banfield J.F."/>
        </authorList>
    </citation>
    <scope>NUCLEOTIDE SEQUENCE [LARGE SCALE GENOMIC DNA]</scope>
</reference>
<dbReference type="PANTHER" id="PTHR43630:SF2">
    <property type="entry name" value="GLYCOSYLTRANSFERASE"/>
    <property type="match status" value="1"/>
</dbReference>
<keyword evidence="2" id="KW-0808">Transferase</keyword>
<dbReference type="EMBL" id="LCKO01000006">
    <property type="protein sequence ID" value="KKU00228.1"/>
    <property type="molecule type" value="Genomic_DNA"/>
</dbReference>
<dbReference type="InterPro" id="IPR029044">
    <property type="entry name" value="Nucleotide-diphossugar_trans"/>
</dbReference>
<name>A0A837IIF2_9BACT</name>
<dbReference type="PANTHER" id="PTHR43630">
    <property type="entry name" value="POLY-BETA-1,6-N-ACETYL-D-GLUCOSAMINE SYNTHASE"/>
    <property type="match status" value="1"/>
</dbReference>
<gene>
    <name evidence="2" type="ORF">UX01_C0006G0022</name>
</gene>
<dbReference type="Pfam" id="PF00535">
    <property type="entry name" value="Glycos_transf_2"/>
    <property type="match status" value="1"/>
</dbReference>
<dbReference type="GO" id="GO:0016740">
    <property type="term" value="F:transferase activity"/>
    <property type="evidence" value="ECO:0007669"/>
    <property type="project" value="UniProtKB-KW"/>
</dbReference>
<feature type="domain" description="Glycosyltransferase 2-like" evidence="1">
    <location>
        <begin position="10"/>
        <end position="106"/>
    </location>
</feature>
<dbReference type="AlphaFoldDB" id="A0A837IIF2"/>
<organism evidence="2 3">
    <name type="scientific">Candidatus Collierbacteria bacterium GW2011_GWB2_45_17</name>
    <dbReference type="NCBI Taxonomy" id="1618388"/>
    <lineage>
        <taxon>Bacteria</taxon>
        <taxon>Candidatus Collieribacteriota</taxon>
    </lineage>
</organism>
<evidence type="ECO:0000259" key="1">
    <source>
        <dbReference type="Pfam" id="PF00535"/>
    </source>
</evidence>
<evidence type="ECO:0000313" key="3">
    <source>
        <dbReference type="Proteomes" id="UP000034078"/>
    </source>
</evidence>
<sequence length="294" mass="34274">MKKSKRQTISVTLASYNNEDCIADCLNSVKGWVDEIIVVDGHSTDKTAEIARKLGAKVLLRENNPVFHIQKDIANREAKSDWILQLDADERITPVMQKEIIGILDGDYFGYDSWLSPLKSTINKFLPFFPEPYRLTKPAAAYWLPRKNFFLNRYLKNAGQYPDPVIRLFQRGKAELPAKDVHEQMIVKGSVGWLRSDLDHFATPNFSRYLLRENRYSSLQAGFYKRDGVKINFFNTLNYLFFKPLGTFLSLYIRYRGFMDGFPGFVFSLYSGFHHAFSYMKLWELYKDEDYGKN</sequence>
<evidence type="ECO:0000313" key="2">
    <source>
        <dbReference type="EMBL" id="KKU00228.1"/>
    </source>
</evidence>
<dbReference type="SUPFAM" id="SSF53448">
    <property type="entry name" value="Nucleotide-diphospho-sugar transferases"/>
    <property type="match status" value="1"/>
</dbReference>
<dbReference type="Proteomes" id="UP000034078">
    <property type="component" value="Unassembled WGS sequence"/>
</dbReference>
<comment type="caution">
    <text evidence="2">The sequence shown here is derived from an EMBL/GenBank/DDBJ whole genome shotgun (WGS) entry which is preliminary data.</text>
</comment>
<protein>
    <submittedName>
        <fullName evidence="2">Glycosyl transferase family 2</fullName>
    </submittedName>
</protein>